<keyword evidence="6" id="KW-0735">Signal-anchor</keyword>
<dbReference type="InterPro" id="IPR002659">
    <property type="entry name" value="Glyco_trans_31"/>
</dbReference>
<keyword evidence="4" id="KW-0808">Transferase</keyword>
<evidence type="ECO:0000256" key="7">
    <source>
        <dbReference type="ARBA" id="ARBA00022989"/>
    </source>
</evidence>
<dbReference type="Pfam" id="PF01762">
    <property type="entry name" value="Galactosyl_T"/>
    <property type="match status" value="1"/>
</dbReference>
<keyword evidence="3" id="KW-0328">Glycosyltransferase</keyword>
<protein>
    <submittedName>
        <fullName evidence="12">Hexosyltransferase</fullName>
    </submittedName>
</protein>
<keyword evidence="11" id="KW-1185">Reference proteome</keyword>
<evidence type="ECO:0000313" key="12">
    <source>
        <dbReference type="WBParaSite" id="HPBE_0000417101-mRNA-1"/>
    </source>
</evidence>
<reference evidence="12" key="2">
    <citation type="submission" date="2019-09" db="UniProtKB">
        <authorList>
            <consortium name="WormBaseParasite"/>
        </authorList>
    </citation>
    <scope>IDENTIFICATION</scope>
</reference>
<keyword evidence="9" id="KW-0472">Membrane</keyword>
<dbReference type="OrthoDB" id="6355886at2759"/>
<evidence type="ECO:0000256" key="5">
    <source>
        <dbReference type="ARBA" id="ARBA00022692"/>
    </source>
</evidence>
<proteinExistence type="inferred from homology"/>
<dbReference type="WBParaSite" id="HPBE_0000417101-mRNA-1">
    <property type="protein sequence ID" value="HPBE_0000417101-mRNA-1"/>
    <property type="gene ID" value="HPBE_0000417101"/>
</dbReference>
<keyword evidence="7" id="KW-1133">Transmembrane helix</keyword>
<organism evidence="10">
    <name type="scientific">Heligmosomoides polygyrus</name>
    <name type="common">Parasitic roundworm</name>
    <dbReference type="NCBI Taxonomy" id="6339"/>
    <lineage>
        <taxon>Eukaryota</taxon>
        <taxon>Metazoa</taxon>
        <taxon>Ecdysozoa</taxon>
        <taxon>Nematoda</taxon>
        <taxon>Chromadorea</taxon>
        <taxon>Rhabditida</taxon>
        <taxon>Rhabditina</taxon>
        <taxon>Rhabditomorpha</taxon>
        <taxon>Strongyloidea</taxon>
        <taxon>Heligmosomidae</taxon>
        <taxon>Heligmosomoides</taxon>
    </lineage>
</organism>
<accession>A0A3P7WGR6</accession>
<dbReference type="GO" id="GO:0000139">
    <property type="term" value="C:Golgi membrane"/>
    <property type="evidence" value="ECO:0007669"/>
    <property type="project" value="UniProtKB-SubCell"/>
</dbReference>
<dbReference type="AlphaFoldDB" id="A0A3P7WGR6"/>
<dbReference type="EMBL" id="UZAH01025279">
    <property type="protein sequence ID" value="VDO60280.1"/>
    <property type="molecule type" value="Genomic_DNA"/>
</dbReference>
<reference evidence="10 11" key="1">
    <citation type="submission" date="2018-11" db="EMBL/GenBank/DDBJ databases">
        <authorList>
            <consortium name="Pathogen Informatics"/>
        </authorList>
    </citation>
    <scope>NUCLEOTIDE SEQUENCE [LARGE SCALE GENOMIC DNA]</scope>
</reference>
<comment type="subcellular location">
    <subcellularLocation>
        <location evidence="1">Golgi apparatus membrane</location>
        <topology evidence="1">Single-pass type II membrane protein</topology>
    </subcellularLocation>
</comment>
<evidence type="ECO:0000313" key="11">
    <source>
        <dbReference type="Proteomes" id="UP000050761"/>
    </source>
</evidence>
<evidence type="ECO:0000256" key="8">
    <source>
        <dbReference type="ARBA" id="ARBA00023034"/>
    </source>
</evidence>
<gene>
    <name evidence="10" type="ORF">HPBE_LOCUS4172</name>
</gene>
<sequence length="200" mass="23040">MMLHRETEYNQRSQGTRAKVAEPTVLEHIWPEKSYSYRNYVRQHCMSVRVVLKLDDDVVWNVDSMIKYLSQIDDGGNMVLHCRSQKRIFVVRNVTSRYLHPKEYPYRHFPEYCISGASAATPQTIAALAEASNTVPYVWIDDVWSLGLVPRKVGATFHSMPYGGIKGFFDPFLNGSVIAQDFKRQEEGLYLFTQVNGKLL</sequence>
<dbReference type="GO" id="GO:0016758">
    <property type="term" value="F:hexosyltransferase activity"/>
    <property type="evidence" value="ECO:0007669"/>
    <property type="project" value="InterPro"/>
</dbReference>
<evidence type="ECO:0000256" key="4">
    <source>
        <dbReference type="ARBA" id="ARBA00022679"/>
    </source>
</evidence>
<evidence type="ECO:0000256" key="1">
    <source>
        <dbReference type="ARBA" id="ARBA00004323"/>
    </source>
</evidence>
<evidence type="ECO:0000256" key="9">
    <source>
        <dbReference type="ARBA" id="ARBA00023136"/>
    </source>
</evidence>
<keyword evidence="8" id="KW-0333">Golgi apparatus</keyword>
<name>A0A3P7WGR6_HELPZ</name>
<evidence type="ECO:0000256" key="3">
    <source>
        <dbReference type="ARBA" id="ARBA00022676"/>
    </source>
</evidence>
<evidence type="ECO:0000256" key="6">
    <source>
        <dbReference type="ARBA" id="ARBA00022968"/>
    </source>
</evidence>
<keyword evidence="5" id="KW-0812">Transmembrane</keyword>
<evidence type="ECO:0000313" key="10">
    <source>
        <dbReference type="EMBL" id="VDO60280.1"/>
    </source>
</evidence>
<comment type="similarity">
    <text evidence="2">Belongs to the glycosyltransferase 31 family.</text>
</comment>
<dbReference type="Proteomes" id="UP000050761">
    <property type="component" value="Unassembled WGS sequence"/>
</dbReference>
<evidence type="ECO:0000256" key="2">
    <source>
        <dbReference type="ARBA" id="ARBA00008661"/>
    </source>
</evidence>